<evidence type="ECO:0008006" key="4">
    <source>
        <dbReference type="Google" id="ProtNLM"/>
    </source>
</evidence>
<evidence type="ECO:0000256" key="1">
    <source>
        <dbReference type="SAM" id="SignalP"/>
    </source>
</evidence>
<dbReference type="Proteomes" id="UP001597010">
    <property type="component" value="Unassembled WGS sequence"/>
</dbReference>
<dbReference type="EMBL" id="JBHTHZ010000001">
    <property type="protein sequence ID" value="MFD0792593.1"/>
    <property type="molecule type" value="Genomic_DNA"/>
</dbReference>
<reference evidence="3" key="1">
    <citation type="journal article" date="2019" name="Int. J. Syst. Evol. Microbiol.">
        <title>The Global Catalogue of Microorganisms (GCM) 10K type strain sequencing project: providing services to taxonomists for standard genome sequencing and annotation.</title>
        <authorList>
            <consortium name="The Broad Institute Genomics Platform"/>
            <consortium name="The Broad Institute Genome Sequencing Center for Infectious Disease"/>
            <person name="Wu L."/>
            <person name="Ma J."/>
        </authorList>
    </citation>
    <scope>NUCLEOTIDE SEQUENCE [LARGE SCALE GENOMIC DNA]</scope>
    <source>
        <strain evidence="3">CCUG 61484</strain>
    </source>
</reference>
<feature type="signal peptide" evidence="1">
    <location>
        <begin position="1"/>
        <end position="21"/>
    </location>
</feature>
<evidence type="ECO:0000313" key="3">
    <source>
        <dbReference type="Proteomes" id="UP001597010"/>
    </source>
</evidence>
<gene>
    <name evidence="2" type="ORF">ACFQZX_03130</name>
</gene>
<protein>
    <recommendedName>
        <fullName evidence="4">DUF4034 domain-containing protein</fullName>
    </recommendedName>
</protein>
<keyword evidence="1" id="KW-0732">Signal</keyword>
<name>A0ABW3ANJ7_9SPHI</name>
<comment type="caution">
    <text evidence="2">The sequence shown here is derived from an EMBL/GenBank/DDBJ whole genome shotgun (WGS) entry which is preliminary data.</text>
</comment>
<proteinExistence type="predicted"/>
<feature type="chain" id="PRO_5046636194" description="DUF4034 domain-containing protein" evidence="1">
    <location>
        <begin position="22"/>
        <end position="169"/>
    </location>
</feature>
<organism evidence="2 3">
    <name type="scientific">Mucilaginibacter litoreus</name>
    <dbReference type="NCBI Taxonomy" id="1048221"/>
    <lineage>
        <taxon>Bacteria</taxon>
        <taxon>Pseudomonadati</taxon>
        <taxon>Bacteroidota</taxon>
        <taxon>Sphingobacteriia</taxon>
        <taxon>Sphingobacteriales</taxon>
        <taxon>Sphingobacteriaceae</taxon>
        <taxon>Mucilaginibacter</taxon>
    </lineage>
</organism>
<accession>A0ABW3ANJ7</accession>
<keyword evidence="3" id="KW-1185">Reference proteome</keyword>
<evidence type="ECO:0000313" key="2">
    <source>
        <dbReference type="EMBL" id="MFD0792593.1"/>
    </source>
</evidence>
<dbReference type="RefSeq" id="WP_377111213.1">
    <property type="nucleotide sequence ID" value="NZ_JBHTHZ010000001.1"/>
</dbReference>
<sequence length="169" mass="19644">MKKVNGTLFLLLLCFSISALAQTYDVPRYHFTSKTNFSEFEPEVIKATDWLQRTHWSAKDKKLDAASQFVLDWAQGTPNVTIQLRQSIMDLSDANPQLGFIYIAHYCKYAILHQYEFDKDEASVYALKAVIAKYQMEPGHKYDKDVERLIEMDKDIGLLNWVKDSFSFE</sequence>